<keyword evidence="1" id="KW-0677">Repeat</keyword>
<dbReference type="SUPFAM" id="SSF63825">
    <property type="entry name" value="YWTD domain"/>
    <property type="match status" value="1"/>
</dbReference>
<dbReference type="PANTHER" id="PTHR24104:SF25">
    <property type="entry name" value="PROTEIN LIN-41"/>
    <property type="match status" value="1"/>
</dbReference>
<reference evidence="2 3" key="1">
    <citation type="submission" date="2020-04" db="EMBL/GenBank/DDBJ databases">
        <authorList>
            <person name="Hogendoorn C."/>
        </authorList>
    </citation>
    <scope>NUCLEOTIDE SEQUENCE [LARGE SCALE GENOMIC DNA]</scope>
    <source>
        <strain evidence="2">COOX1</strain>
    </source>
</reference>
<dbReference type="RefSeq" id="WP_170086192.1">
    <property type="nucleotide sequence ID" value="NZ_CP047972.1"/>
</dbReference>
<evidence type="ECO:0000313" key="3">
    <source>
        <dbReference type="Proteomes" id="UP000502196"/>
    </source>
</evidence>
<dbReference type="Gene3D" id="2.120.10.30">
    <property type="entry name" value="TolB, C-terminal domain"/>
    <property type="match status" value="2"/>
</dbReference>
<gene>
    <name evidence="2" type="ORF">COOX1_2734</name>
</gene>
<dbReference type="InterPro" id="IPR001258">
    <property type="entry name" value="NHL_repeat"/>
</dbReference>
<dbReference type="InterPro" id="IPR050952">
    <property type="entry name" value="TRIM-NHL_E3_ligases"/>
</dbReference>
<dbReference type="EMBL" id="LR792683">
    <property type="protein sequence ID" value="CAB3395086.1"/>
    <property type="molecule type" value="Genomic_DNA"/>
</dbReference>
<proteinExistence type="predicted"/>
<protein>
    <submittedName>
        <fullName evidence="2">NHL repeat containing protein</fullName>
    </submittedName>
</protein>
<dbReference type="PANTHER" id="PTHR24104">
    <property type="entry name" value="E3 UBIQUITIN-PROTEIN LIGASE NHLRC1-RELATED"/>
    <property type="match status" value="1"/>
</dbReference>
<dbReference type="Pfam" id="PF01436">
    <property type="entry name" value="NHL"/>
    <property type="match status" value="2"/>
</dbReference>
<sequence length="366" mass="40090">MGTPRLTAEPLRWLGAPAPGGLALPAARSNRVQLYAPRGVYVDDRAVVVADTGNHRILIWHGWPETDHQPADVVVGHADFEAEGPGLLHLPTGVAVVEGRLFVADAWHHRILIWDALPEKNGQPPDRVLGQPDLDSTEPNRGAEAGPLGFYWPYGFAYVNGWFYVADTGNRRVLGWRGLPDGHSPPDLVLGQPDMYSYAENRGRGVGVDTFRWPHAVVGDSTTLYVADAGNHRVLGFTPPPGADRPADLLLGQEGFDRAFELPHIPQGPRRLRFPYSAALCGEHLAVADTANNRVLLFPGPPREGMYPAATGVIGQSNFDDSGENRWQAVRRDTLCWPYGLWCHKNLLAVADSGNNRVLVWRLALS</sequence>
<dbReference type="Proteomes" id="UP000502196">
    <property type="component" value="Chromosome"/>
</dbReference>
<evidence type="ECO:0000256" key="1">
    <source>
        <dbReference type="ARBA" id="ARBA00022737"/>
    </source>
</evidence>
<organism evidence="2 3">
    <name type="scientific">Kyrpidia spormannii</name>
    <dbReference type="NCBI Taxonomy" id="2055160"/>
    <lineage>
        <taxon>Bacteria</taxon>
        <taxon>Bacillati</taxon>
        <taxon>Bacillota</taxon>
        <taxon>Bacilli</taxon>
        <taxon>Bacillales</taxon>
        <taxon>Alicyclobacillaceae</taxon>
        <taxon>Kyrpidia</taxon>
    </lineage>
</organism>
<dbReference type="CDD" id="cd05819">
    <property type="entry name" value="NHL"/>
    <property type="match status" value="1"/>
</dbReference>
<evidence type="ECO:0000313" key="2">
    <source>
        <dbReference type="EMBL" id="CAB3395086.1"/>
    </source>
</evidence>
<name>A0A6F9EET5_9BACL</name>
<dbReference type="GO" id="GO:0008270">
    <property type="term" value="F:zinc ion binding"/>
    <property type="evidence" value="ECO:0007669"/>
    <property type="project" value="UniProtKB-KW"/>
</dbReference>
<dbReference type="InterPro" id="IPR011042">
    <property type="entry name" value="6-blade_b-propeller_TolB-like"/>
</dbReference>
<accession>A0A6F9EET5</accession>
<dbReference type="AlphaFoldDB" id="A0A6F9EET5"/>